<reference evidence="1 2" key="1">
    <citation type="journal article" date="2016" name="Nat. Commun.">
        <title>Thousands of microbial genomes shed light on interconnected biogeochemical processes in an aquifer system.</title>
        <authorList>
            <person name="Anantharaman K."/>
            <person name="Brown C.T."/>
            <person name="Hug L.A."/>
            <person name="Sharon I."/>
            <person name="Castelle C.J."/>
            <person name="Probst A.J."/>
            <person name="Thomas B.C."/>
            <person name="Singh A."/>
            <person name="Wilkins M.J."/>
            <person name="Karaoz U."/>
            <person name="Brodie E.L."/>
            <person name="Williams K.H."/>
            <person name="Hubbard S.S."/>
            <person name="Banfield J.F."/>
        </authorList>
    </citation>
    <scope>NUCLEOTIDE SEQUENCE [LARGE SCALE GENOMIC DNA]</scope>
</reference>
<dbReference type="AlphaFoldDB" id="A0A1F6TP27"/>
<organism evidence="1 2">
    <name type="scientific">Candidatus Muproteobacteria bacterium RIFCSPHIGHO2_01_FULL_65_16</name>
    <dbReference type="NCBI Taxonomy" id="1817764"/>
    <lineage>
        <taxon>Bacteria</taxon>
        <taxon>Pseudomonadati</taxon>
        <taxon>Pseudomonadota</taxon>
        <taxon>Candidatus Muproteobacteria</taxon>
    </lineage>
</organism>
<protein>
    <recommendedName>
        <fullName evidence="3">DUF4254 domain-containing protein</fullName>
    </recommendedName>
</protein>
<dbReference type="Pfam" id="PF14063">
    <property type="entry name" value="DUF4254"/>
    <property type="match status" value="1"/>
</dbReference>
<dbReference type="EMBL" id="MFSY01000036">
    <property type="protein sequence ID" value="OGI46878.1"/>
    <property type="molecule type" value="Genomic_DNA"/>
</dbReference>
<dbReference type="Proteomes" id="UP000179360">
    <property type="component" value="Unassembled WGS sequence"/>
</dbReference>
<dbReference type="InterPro" id="IPR025350">
    <property type="entry name" value="DUF4254"/>
</dbReference>
<accession>A0A1F6TP27</accession>
<sequence>MFSDVTASKISEFHDACVNTTGWADSAPPRFTEGAWKHIELNHRFNSLLWGEEDQARRRDVADSEIAANKRAIDGYNQQRQNAIESIDESLLQRLVEVKPSADARQNSETAGSIVDRLSILSLKIYHMRQQTMRTDVDQAHIEACRRKLNVLMEQRTDLQQCLDALLRDAVAGRAYFKVYRQFKMYNDPTLNPYLYGKK</sequence>
<gene>
    <name evidence="1" type="ORF">A2637_06070</name>
</gene>
<name>A0A1F6TP27_9PROT</name>
<comment type="caution">
    <text evidence="1">The sequence shown here is derived from an EMBL/GenBank/DDBJ whole genome shotgun (WGS) entry which is preliminary data.</text>
</comment>
<evidence type="ECO:0000313" key="2">
    <source>
        <dbReference type="Proteomes" id="UP000179360"/>
    </source>
</evidence>
<proteinExistence type="predicted"/>
<evidence type="ECO:0008006" key="3">
    <source>
        <dbReference type="Google" id="ProtNLM"/>
    </source>
</evidence>
<dbReference type="STRING" id="1817764.A2637_06070"/>
<evidence type="ECO:0000313" key="1">
    <source>
        <dbReference type="EMBL" id="OGI46878.1"/>
    </source>
</evidence>